<evidence type="ECO:0000313" key="4">
    <source>
        <dbReference type="Proteomes" id="UP000283269"/>
    </source>
</evidence>
<dbReference type="EMBL" id="NHYD01000685">
    <property type="protein sequence ID" value="PPQ93588.1"/>
    <property type="molecule type" value="Genomic_DNA"/>
</dbReference>
<organism evidence="3 4">
    <name type="scientific">Psilocybe cyanescens</name>
    <dbReference type="NCBI Taxonomy" id="93625"/>
    <lineage>
        <taxon>Eukaryota</taxon>
        <taxon>Fungi</taxon>
        <taxon>Dikarya</taxon>
        <taxon>Basidiomycota</taxon>
        <taxon>Agaricomycotina</taxon>
        <taxon>Agaricomycetes</taxon>
        <taxon>Agaricomycetidae</taxon>
        <taxon>Agaricales</taxon>
        <taxon>Agaricineae</taxon>
        <taxon>Strophariaceae</taxon>
        <taxon>Psilocybe</taxon>
    </lineage>
</organism>
<keyword evidence="4" id="KW-1185">Reference proteome</keyword>
<evidence type="ECO:0000256" key="1">
    <source>
        <dbReference type="SAM" id="MobiDB-lite"/>
    </source>
</evidence>
<feature type="domain" description="PX" evidence="2">
    <location>
        <begin position="211"/>
        <end position="343"/>
    </location>
</feature>
<dbReference type="InterPro" id="IPR001683">
    <property type="entry name" value="PX_dom"/>
</dbReference>
<evidence type="ECO:0000259" key="2">
    <source>
        <dbReference type="PROSITE" id="PS50195"/>
    </source>
</evidence>
<sequence>MERSYHQTIAEGAQDGPLTDGAMKNSSKLLTRSPSSTVSVSATVATGSAPTSSPKSTKNQVFEALSHRPGQASGADVYDAVTNSTPAPTQSTSGHPFAHTPAKLVLIPSVSTVDGINVEEEARLYDELSRNYEDVTDDFTRSNTPVRNQARPVKPSSSNRPRPRSLPPESIFSADIFLADNTGSTPIGAAPLFAQDVRIAGWSTVGDGGGKFGFGSSSSSNKSIGGGGAYVVYDCVITTREGTTMHVLKRYSAFEELRANLKRTLPVRGSLFSIPLVNDLSQISLFPLLPSLPPKSALGRFRPAFLDSRRKLLQFFLASVLLHPEIGGRDVVRSWEIPKDLREAFPFLTLPMIKAMWDVIFADLSVLPQL</sequence>
<protein>
    <recommendedName>
        <fullName evidence="2">PX domain-containing protein</fullName>
    </recommendedName>
</protein>
<reference evidence="3 4" key="1">
    <citation type="journal article" date="2018" name="Evol. Lett.">
        <title>Horizontal gene cluster transfer increased hallucinogenic mushroom diversity.</title>
        <authorList>
            <person name="Reynolds H.T."/>
            <person name="Vijayakumar V."/>
            <person name="Gluck-Thaler E."/>
            <person name="Korotkin H.B."/>
            <person name="Matheny P.B."/>
            <person name="Slot J.C."/>
        </authorList>
    </citation>
    <scope>NUCLEOTIDE SEQUENCE [LARGE SCALE GENOMIC DNA]</scope>
    <source>
        <strain evidence="3 4">2631</strain>
    </source>
</reference>
<dbReference type="InterPro" id="IPR036871">
    <property type="entry name" value="PX_dom_sf"/>
</dbReference>
<dbReference type="STRING" id="93625.A0A409XS82"/>
<proteinExistence type="predicted"/>
<dbReference type="SUPFAM" id="SSF64268">
    <property type="entry name" value="PX domain"/>
    <property type="match status" value="1"/>
</dbReference>
<feature type="region of interest" description="Disordered" evidence="1">
    <location>
        <begin position="1"/>
        <end position="95"/>
    </location>
</feature>
<dbReference type="PROSITE" id="PS50195">
    <property type="entry name" value="PX"/>
    <property type="match status" value="1"/>
</dbReference>
<comment type="caution">
    <text evidence="3">The sequence shown here is derived from an EMBL/GenBank/DDBJ whole genome shotgun (WGS) entry which is preliminary data.</text>
</comment>
<dbReference type="InParanoid" id="A0A409XS82"/>
<evidence type="ECO:0000313" key="3">
    <source>
        <dbReference type="EMBL" id="PPQ93588.1"/>
    </source>
</evidence>
<dbReference type="Proteomes" id="UP000283269">
    <property type="component" value="Unassembled WGS sequence"/>
</dbReference>
<feature type="region of interest" description="Disordered" evidence="1">
    <location>
        <begin position="136"/>
        <end position="168"/>
    </location>
</feature>
<dbReference type="SMART" id="SM00312">
    <property type="entry name" value="PX"/>
    <property type="match status" value="1"/>
</dbReference>
<name>A0A409XS82_PSICY</name>
<feature type="compositionally biased region" description="Low complexity" evidence="1">
    <location>
        <begin position="33"/>
        <end position="54"/>
    </location>
</feature>
<dbReference type="OrthoDB" id="10254720at2759"/>
<dbReference type="Gene3D" id="3.30.1520.10">
    <property type="entry name" value="Phox-like domain"/>
    <property type="match status" value="1"/>
</dbReference>
<feature type="compositionally biased region" description="Polar residues" evidence="1">
    <location>
        <begin position="81"/>
        <end position="94"/>
    </location>
</feature>
<dbReference type="Pfam" id="PF00787">
    <property type="entry name" value="PX"/>
    <property type="match status" value="1"/>
</dbReference>
<gene>
    <name evidence="3" type="ORF">CVT25_005468</name>
</gene>
<dbReference type="GO" id="GO:0035091">
    <property type="term" value="F:phosphatidylinositol binding"/>
    <property type="evidence" value="ECO:0007669"/>
    <property type="project" value="InterPro"/>
</dbReference>
<accession>A0A409XS82</accession>
<feature type="compositionally biased region" description="Low complexity" evidence="1">
    <location>
        <begin position="151"/>
        <end position="160"/>
    </location>
</feature>
<dbReference type="AlphaFoldDB" id="A0A409XS82"/>